<proteinExistence type="predicted"/>
<dbReference type="PANTHER" id="PTHR42714">
    <property type="entry name" value="TRNA MODIFICATION GTPASE GTPBP3"/>
    <property type="match status" value="1"/>
</dbReference>
<dbReference type="EMBL" id="JBHLVZ010000081">
    <property type="protein sequence ID" value="MFC0388165.1"/>
    <property type="molecule type" value="Genomic_DNA"/>
</dbReference>
<keyword evidence="3" id="KW-1185">Reference proteome</keyword>
<dbReference type="InterPro" id="IPR006073">
    <property type="entry name" value="GTP-bd"/>
</dbReference>
<dbReference type="Gene3D" id="3.40.50.300">
    <property type="entry name" value="P-loop containing nucleotide triphosphate hydrolases"/>
    <property type="match status" value="1"/>
</dbReference>
<dbReference type="SUPFAM" id="SSF52540">
    <property type="entry name" value="P-loop containing nucleoside triphosphate hydrolases"/>
    <property type="match status" value="1"/>
</dbReference>
<evidence type="ECO:0000259" key="1">
    <source>
        <dbReference type="Pfam" id="PF01926"/>
    </source>
</evidence>
<dbReference type="PANTHER" id="PTHR42714:SF6">
    <property type="entry name" value="TRANSLATION INITIATION FACTOR IF-2"/>
    <property type="match status" value="1"/>
</dbReference>
<sequence>MADPFRLAFDIWAVARAPLVRHLPPLDVEQTDELMADRKGAATPRVMVFGTYNAGKSTLVNALVGKEVARVSDHPETDQIASYSWRGFMLDDTPGIDAPVEHERVTRAHMETVDIVLFVVATDGTLEEQRTLDEIVMLAGSGTPLRLIINNKSGFRPDDTAFLGLRDRLADKLRRAADAAGITDIDRRAPIRLVNAASALRGRLEGKQALLANSGLLDLEDDIDGLCAATGKAQVVRTLCRRIGRQVDLALAGMPAQDGTGLSRAAAERIAAERERLSAVLGQSVKVVTSGFLTELRQAVDKGDQAAAETAASKAVNSVSAVLERELPRTRRVFEEVEAVFTDPAAASPGASIPLPGMAAPEAAGGSSGFGFADVTRLLAPALGKLDRDMLVGGLMAAKQAFPAVFKGLGPAFFGRVVPFIGPAIQTVTGLHGAYAAHRDGQREFERAKERRLDLDQAVRGAAARMAWALEQQCGGIVEAVFGPAESALAQQAATLNGQAAAVEADRATLLQCRGRIAIALDEQPA</sequence>
<comment type="caution">
    <text evidence="2">The sequence shown here is derived from an EMBL/GenBank/DDBJ whole genome shotgun (WGS) entry which is preliminary data.</text>
</comment>
<reference evidence="2 3" key="1">
    <citation type="submission" date="2024-09" db="EMBL/GenBank/DDBJ databases">
        <authorList>
            <person name="Sun Q."/>
            <person name="Mori K."/>
        </authorList>
    </citation>
    <scope>NUCLEOTIDE SEQUENCE [LARGE SCALE GENOMIC DNA]</scope>
    <source>
        <strain evidence="2 3">CCM 7468</strain>
    </source>
</reference>
<dbReference type="Pfam" id="PF01926">
    <property type="entry name" value="MMR_HSR1"/>
    <property type="match status" value="1"/>
</dbReference>
<feature type="domain" description="G" evidence="1">
    <location>
        <begin position="45"/>
        <end position="150"/>
    </location>
</feature>
<evidence type="ECO:0000313" key="3">
    <source>
        <dbReference type="Proteomes" id="UP001589789"/>
    </source>
</evidence>
<name>A0ABV6IZR2_9PROT</name>
<evidence type="ECO:0000313" key="2">
    <source>
        <dbReference type="EMBL" id="MFC0388165.1"/>
    </source>
</evidence>
<dbReference type="InterPro" id="IPR027417">
    <property type="entry name" value="P-loop_NTPase"/>
</dbReference>
<dbReference type="Proteomes" id="UP001589789">
    <property type="component" value="Unassembled WGS sequence"/>
</dbReference>
<dbReference type="RefSeq" id="WP_377054315.1">
    <property type="nucleotide sequence ID" value="NZ_JBHLVZ010000081.1"/>
</dbReference>
<protein>
    <submittedName>
        <fullName evidence="2">GTPase</fullName>
    </submittedName>
</protein>
<gene>
    <name evidence="2" type="ORF">ACFFIC_21885</name>
</gene>
<accession>A0ABV6IZR2</accession>
<organism evidence="2 3">
    <name type="scientific">Muricoccus vinaceus</name>
    <dbReference type="NCBI Taxonomy" id="424704"/>
    <lineage>
        <taxon>Bacteria</taxon>
        <taxon>Pseudomonadati</taxon>
        <taxon>Pseudomonadota</taxon>
        <taxon>Alphaproteobacteria</taxon>
        <taxon>Acetobacterales</taxon>
        <taxon>Roseomonadaceae</taxon>
        <taxon>Muricoccus</taxon>
    </lineage>
</organism>